<dbReference type="GO" id="GO:0000978">
    <property type="term" value="F:RNA polymerase II cis-regulatory region sequence-specific DNA binding"/>
    <property type="evidence" value="ECO:0007669"/>
    <property type="project" value="TreeGrafter"/>
</dbReference>
<dbReference type="InterPro" id="IPR002100">
    <property type="entry name" value="TF_MADSbox"/>
</dbReference>
<reference evidence="7" key="1">
    <citation type="submission" date="2023-03" db="EMBL/GenBank/DDBJ databases">
        <authorList>
            <person name="Julca I."/>
        </authorList>
    </citation>
    <scope>NUCLEOTIDE SEQUENCE</scope>
</reference>
<evidence type="ECO:0000256" key="4">
    <source>
        <dbReference type="ARBA" id="ARBA00023163"/>
    </source>
</evidence>
<gene>
    <name evidence="7" type="ORF">OLC1_LOCUS19369</name>
</gene>
<dbReference type="CDD" id="cd00266">
    <property type="entry name" value="MADS_SRF_like"/>
    <property type="match status" value="1"/>
</dbReference>
<dbReference type="PANTHER" id="PTHR11945">
    <property type="entry name" value="MADS BOX PROTEIN"/>
    <property type="match status" value="1"/>
</dbReference>
<dbReference type="PRINTS" id="PR00404">
    <property type="entry name" value="MADSDOMAIN"/>
</dbReference>
<keyword evidence="8" id="KW-1185">Reference proteome</keyword>
<dbReference type="GO" id="GO:0005634">
    <property type="term" value="C:nucleus"/>
    <property type="evidence" value="ECO:0007669"/>
    <property type="project" value="UniProtKB-SubCell"/>
</dbReference>
<keyword evidence="5" id="KW-0539">Nucleus</keyword>
<protein>
    <submittedName>
        <fullName evidence="7">OLC1v1012503C1</fullName>
    </submittedName>
</protein>
<keyword evidence="4" id="KW-0804">Transcription</keyword>
<comment type="subcellular location">
    <subcellularLocation>
        <location evidence="1">Nucleus</location>
    </subcellularLocation>
</comment>
<dbReference type="GO" id="GO:0045944">
    <property type="term" value="P:positive regulation of transcription by RNA polymerase II"/>
    <property type="evidence" value="ECO:0007669"/>
    <property type="project" value="InterPro"/>
</dbReference>
<dbReference type="GO" id="GO:0000981">
    <property type="term" value="F:DNA-binding transcription factor activity, RNA polymerase II-specific"/>
    <property type="evidence" value="ECO:0007669"/>
    <property type="project" value="InterPro"/>
</dbReference>
<evidence type="ECO:0000256" key="5">
    <source>
        <dbReference type="ARBA" id="ARBA00023242"/>
    </source>
</evidence>
<dbReference type="Gene3D" id="3.40.1810.10">
    <property type="entry name" value="Transcription factor, MADS-box"/>
    <property type="match status" value="1"/>
</dbReference>
<evidence type="ECO:0000256" key="2">
    <source>
        <dbReference type="ARBA" id="ARBA00023015"/>
    </source>
</evidence>
<dbReference type="InterPro" id="IPR033897">
    <property type="entry name" value="SRF-like_MADS-box"/>
</dbReference>
<dbReference type="PANTHER" id="PTHR11945:SF176">
    <property type="entry name" value="MADS-BOX TRANSCRIPTION FACTOR FAMILY PROTEIN"/>
    <property type="match status" value="1"/>
</dbReference>
<organism evidence="7 8">
    <name type="scientific">Oldenlandia corymbosa var. corymbosa</name>
    <dbReference type="NCBI Taxonomy" id="529605"/>
    <lineage>
        <taxon>Eukaryota</taxon>
        <taxon>Viridiplantae</taxon>
        <taxon>Streptophyta</taxon>
        <taxon>Embryophyta</taxon>
        <taxon>Tracheophyta</taxon>
        <taxon>Spermatophyta</taxon>
        <taxon>Magnoliopsida</taxon>
        <taxon>eudicotyledons</taxon>
        <taxon>Gunneridae</taxon>
        <taxon>Pentapetalae</taxon>
        <taxon>asterids</taxon>
        <taxon>lamiids</taxon>
        <taxon>Gentianales</taxon>
        <taxon>Rubiaceae</taxon>
        <taxon>Rubioideae</taxon>
        <taxon>Spermacoceae</taxon>
        <taxon>Hedyotis-Oldenlandia complex</taxon>
        <taxon>Oldenlandia</taxon>
    </lineage>
</organism>
<accession>A0AAV1DZ36</accession>
<keyword evidence="3" id="KW-0238">DNA-binding</keyword>
<evidence type="ECO:0000256" key="3">
    <source>
        <dbReference type="ARBA" id="ARBA00023125"/>
    </source>
</evidence>
<evidence type="ECO:0000313" key="8">
    <source>
        <dbReference type="Proteomes" id="UP001161247"/>
    </source>
</evidence>
<dbReference type="SUPFAM" id="SSF55455">
    <property type="entry name" value="SRF-like"/>
    <property type="match status" value="1"/>
</dbReference>
<sequence length="304" mass="35151">MGRAKLEMQLIAKEKQRVTTFKKRKDGLIRKIHELTTLCDVNGCMIIRPPNQDNLSPEIETWPENPDFVSGIIEKYRANPDVGGSRTYTLTDFYQCRSKKVVEELEKKRKKRREMQHHQMRISNFNNNNNMSSTRLLLPGASIQRNLEPWDVSNRIHVPALLQETPHQQHQIHHPELNNSSSMVKLLMGGDQDDYIHGGNHNNPSNFAIQFPSFKHEIQHESSPVSSLDSAAGQLFAYSTMPPLPPFHGQNFHQQTMGTFMPIQYPANVSDIHQVHGHNSSENSREKELNDFFHCSFKDHRERR</sequence>
<dbReference type="PROSITE" id="PS50066">
    <property type="entry name" value="MADS_BOX_2"/>
    <property type="match status" value="1"/>
</dbReference>
<feature type="domain" description="MADS-box" evidence="6">
    <location>
        <begin position="1"/>
        <end position="47"/>
    </location>
</feature>
<dbReference type="Proteomes" id="UP001161247">
    <property type="component" value="Chromosome 7"/>
</dbReference>
<evidence type="ECO:0000313" key="7">
    <source>
        <dbReference type="EMBL" id="CAI9112120.1"/>
    </source>
</evidence>
<dbReference type="SMART" id="SM00432">
    <property type="entry name" value="MADS"/>
    <property type="match status" value="1"/>
</dbReference>
<dbReference type="AlphaFoldDB" id="A0AAV1DZ36"/>
<dbReference type="EMBL" id="OX459124">
    <property type="protein sequence ID" value="CAI9112120.1"/>
    <property type="molecule type" value="Genomic_DNA"/>
</dbReference>
<evidence type="ECO:0000256" key="1">
    <source>
        <dbReference type="ARBA" id="ARBA00004123"/>
    </source>
</evidence>
<dbReference type="InterPro" id="IPR036879">
    <property type="entry name" value="TF_MADSbox_sf"/>
</dbReference>
<keyword evidence="2" id="KW-0805">Transcription regulation</keyword>
<evidence type="ECO:0000259" key="6">
    <source>
        <dbReference type="PROSITE" id="PS50066"/>
    </source>
</evidence>
<name>A0AAV1DZ36_OLDCO</name>
<dbReference type="GO" id="GO:0046983">
    <property type="term" value="F:protein dimerization activity"/>
    <property type="evidence" value="ECO:0007669"/>
    <property type="project" value="InterPro"/>
</dbReference>
<proteinExistence type="predicted"/>
<dbReference type="Pfam" id="PF00319">
    <property type="entry name" value="SRF-TF"/>
    <property type="match status" value="1"/>
</dbReference>